<accession>A0A8J7SK08</accession>
<organism evidence="2 3">
    <name type="scientific">Persicirhabdus sediminis</name>
    <dbReference type="NCBI Taxonomy" id="454144"/>
    <lineage>
        <taxon>Bacteria</taxon>
        <taxon>Pseudomonadati</taxon>
        <taxon>Verrucomicrobiota</taxon>
        <taxon>Verrucomicrobiia</taxon>
        <taxon>Verrucomicrobiales</taxon>
        <taxon>Verrucomicrobiaceae</taxon>
        <taxon>Persicirhabdus</taxon>
    </lineage>
</organism>
<comment type="caution">
    <text evidence="2">The sequence shown here is derived from an EMBL/GenBank/DDBJ whole genome shotgun (WGS) entry which is preliminary data.</text>
</comment>
<evidence type="ECO:0000313" key="3">
    <source>
        <dbReference type="Proteomes" id="UP000624703"/>
    </source>
</evidence>
<dbReference type="EMBL" id="JAENIM010000045">
    <property type="protein sequence ID" value="MBK1792525.1"/>
    <property type="molecule type" value="Genomic_DNA"/>
</dbReference>
<dbReference type="RefSeq" id="WP_200312532.1">
    <property type="nucleotide sequence ID" value="NZ_JAENIM010000045.1"/>
</dbReference>
<keyword evidence="3" id="KW-1185">Reference proteome</keyword>
<name>A0A8J7SK08_9BACT</name>
<feature type="signal peptide" evidence="1">
    <location>
        <begin position="1"/>
        <end position="15"/>
    </location>
</feature>
<feature type="chain" id="PRO_5035279304" evidence="1">
    <location>
        <begin position="16"/>
        <end position="175"/>
    </location>
</feature>
<protein>
    <submittedName>
        <fullName evidence="2">PEP-CTERM sorting domain-containing protein</fullName>
    </submittedName>
</protein>
<evidence type="ECO:0000313" key="2">
    <source>
        <dbReference type="EMBL" id="MBK1792525.1"/>
    </source>
</evidence>
<dbReference type="Proteomes" id="UP000624703">
    <property type="component" value="Unassembled WGS sequence"/>
</dbReference>
<evidence type="ECO:0000256" key="1">
    <source>
        <dbReference type="SAM" id="SignalP"/>
    </source>
</evidence>
<dbReference type="InterPro" id="IPR013424">
    <property type="entry name" value="Ice-binding_C"/>
</dbReference>
<dbReference type="NCBIfam" id="TIGR02595">
    <property type="entry name" value="PEP_CTERM"/>
    <property type="match status" value="1"/>
</dbReference>
<proteinExistence type="predicted"/>
<dbReference type="AlphaFoldDB" id="A0A8J7SK08"/>
<gene>
    <name evidence="2" type="ORF">JIN82_15275</name>
</gene>
<sequence>MTIAICILQSSTSHAASVVTYSVDSATELTGSFEFDYVIDSGIGGGTTIANFPHFHISLLPPESYVPGSSYVLIEIGASNTIDIGGVDINFPTLRTASRQYDTSGGVLASYPDFNGSFLSPFDGTTTINYSYTNVGESSLGVFSGDFSYTVVPEPSIAVLLGAAAGAFAFNRRRN</sequence>
<keyword evidence="1" id="KW-0732">Signal</keyword>
<reference evidence="2" key="1">
    <citation type="submission" date="2021-01" db="EMBL/GenBank/DDBJ databases">
        <title>Modified the classification status of verrucomicrobia.</title>
        <authorList>
            <person name="Feng X."/>
        </authorList>
    </citation>
    <scope>NUCLEOTIDE SEQUENCE</scope>
    <source>
        <strain evidence="2">_KCTC 22039</strain>
    </source>
</reference>